<feature type="region of interest" description="Disordered" evidence="6">
    <location>
        <begin position="642"/>
        <end position="662"/>
    </location>
</feature>
<dbReference type="Gene3D" id="1.10.10.60">
    <property type="entry name" value="Homeodomain-like"/>
    <property type="match status" value="1"/>
</dbReference>
<dbReference type="PROSITE" id="PS00028">
    <property type="entry name" value="ZINC_FINGER_C2H2_1"/>
    <property type="match status" value="1"/>
</dbReference>
<evidence type="ECO:0000256" key="2">
    <source>
        <dbReference type="ARBA" id="ARBA00023155"/>
    </source>
</evidence>
<evidence type="ECO:0000256" key="6">
    <source>
        <dbReference type="SAM" id="MobiDB-lite"/>
    </source>
</evidence>
<evidence type="ECO:0000313" key="9">
    <source>
        <dbReference type="EMBL" id="KAF2704399.1"/>
    </source>
</evidence>
<feature type="compositionally biased region" description="Basic residues" evidence="6">
    <location>
        <begin position="243"/>
        <end position="253"/>
    </location>
</feature>
<keyword evidence="3 5" id="KW-0539">Nucleus</keyword>
<evidence type="ECO:0000256" key="4">
    <source>
        <dbReference type="PROSITE-ProRule" id="PRU00042"/>
    </source>
</evidence>
<dbReference type="OrthoDB" id="5399138at2759"/>
<gene>
    <name evidence="9" type="ORF">K504DRAFT_461160</name>
</gene>
<keyword evidence="4" id="KW-0863">Zinc-finger</keyword>
<accession>A0A6G1JUW7</accession>
<dbReference type="InterPro" id="IPR013087">
    <property type="entry name" value="Znf_C2H2_type"/>
</dbReference>
<evidence type="ECO:0000259" key="7">
    <source>
        <dbReference type="PROSITE" id="PS50071"/>
    </source>
</evidence>
<keyword evidence="1 5" id="KW-0238">DNA-binding</keyword>
<dbReference type="SMART" id="SM00389">
    <property type="entry name" value="HOX"/>
    <property type="match status" value="1"/>
</dbReference>
<dbReference type="PANTHER" id="PTHR11850">
    <property type="entry name" value="HOMEOBOX PROTEIN TRANSCRIPTION FACTORS"/>
    <property type="match status" value="1"/>
</dbReference>
<feature type="compositionally biased region" description="Basic residues" evidence="6">
    <location>
        <begin position="373"/>
        <end position="382"/>
    </location>
</feature>
<feature type="domain" description="C2H2-type" evidence="8">
    <location>
        <begin position="397"/>
        <end position="425"/>
    </location>
</feature>
<dbReference type="Pfam" id="PF05920">
    <property type="entry name" value="Homeobox_KN"/>
    <property type="match status" value="1"/>
</dbReference>
<dbReference type="PROSITE" id="PS50157">
    <property type="entry name" value="ZINC_FINGER_C2H2_2"/>
    <property type="match status" value="1"/>
</dbReference>
<dbReference type="AlphaFoldDB" id="A0A6G1JUW7"/>
<sequence>MASPNTTSDMAQFFDFGEATVSESPQQATENSLAAFTQPVTCPAHGNNDCLCHGLYDHNHDIVLEQDLENGIANQPDWNPDFSNWIPRYHKPAQPCDYCRSKSLECFIYNSNGSAVSVCSPCNALFRPCSFSDPEKMHMQKSRTALDTLDMVAENEERCVGGLTGKKQMRSLGHMGPIVDEGGDIGPKKGAAAARFPRTSIKILKDWIVAHIDHPYPTDEQKETLKAQTGLNISQISNWMANTRRRQKARPKRSSSPSIRPSTEAIDIPAGRTWDDLNPFERWKHSPPENEPAPMTAIAQAVEQFDLPAPGSSSSSYRKEGSNDTSSNFSALLAPSTTSLETGFTNMSSGSLNSAWSHGSRNSFGSLNSLKSRERRRRRRVPSRASRIDADAAPRLFQCTFCCDRFKSKYDWSRHEKTLHLSLEKWICAPIGEVITIASTGKRKCVYCDTVDPSKEHLETHHYRACEEKGLEARTFYRKDHLRQHLRLMHDCKMTPTMETWKSEVQLINCRCGFCGVTFTKWQDRVDHLAKEFRNGATMKDWKGCRGLDSQVAAHVVNAMPPYLIANESMSPFPFSASNSSSIKVFLPRSVFMIRRKELTRNKKHNLDLDQTDLEFLLPTDGCPGPVPDANGVFVPYIPGNRTTDGSSPPSHQSYTNVTTSVSPSPHLHATCWEILTLRLGRFARRHIEQHGANTITDKLLQQQAREILYESDDPWNQTAADNVEWLNLFKKAHGIENTHIRAWKHQDILEDLGISSNAQVDQSFSLDNFDHTIVESAPANFAPLQVSEDEALVYECLLSGTMDMSKLAHHVGGSSNSAFTTPPSTSLLYTPGGITSPLPTTFLTNLSGNLDDPIGEYACSKPFGEDSSLSLGENGELTVSTFKGRRTLRNTTDHLSIITSSISMPPPPKPTTTTASSVQDSLGLLSWEQNNLGPNFGTSAPPPPHTTAGLGASVAASAAGMSMEMGLGRTVNFGGNSQVWDDSELDFALDMDMDMDMNMKFSDNPDMDLTGLDELLL</sequence>
<feature type="region of interest" description="Disordered" evidence="6">
    <location>
        <begin position="238"/>
        <end position="293"/>
    </location>
</feature>
<name>A0A6G1JUW7_9PLEO</name>
<dbReference type="Proteomes" id="UP000799428">
    <property type="component" value="Unassembled WGS sequence"/>
</dbReference>
<dbReference type="GO" id="GO:0006355">
    <property type="term" value="P:regulation of DNA-templated transcription"/>
    <property type="evidence" value="ECO:0007669"/>
    <property type="project" value="InterPro"/>
</dbReference>
<dbReference type="SUPFAM" id="SSF46689">
    <property type="entry name" value="Homeodomain-like"/>
    <property type="match status" value="1"/>
</dbReference>
<comment type="subcellular location">
    <subcellularLocation>
        <location evidence="5">Nucleus</location>
    </subcellularLocation>
</comment>
<evidence type="ECO:0000256" key="3">
    <source>
        <dbReference type="ARBA" id="ARBA00023242"/>
    </source>
</evidence>
<proteinExistence type="predicted"/>
<evidence type="ECO:0000256" key="5">
    <source>
        <dbReference type="PROSITE-ProRule" id="PRU00108"/>
    </source>
</evidence>
<feature type="region of interest" description="Disordered" evidence="6">
    <location>
        <begin position="367"/>
        <end position="386"/>
    </location>
</feature>
<keyword evidence="2 5" id="KW-0371">Homeobox</keyword>
<feature type="region of interest" description="Disordered" evidence="6">
    <location>
        <begin position="307"/>
        <end position="330"/>
    </location>
</feature>
<reference evidence="9" key="1">
    <citation type="journal article" date="2020" name="Stud. Mycol.">
        <title>101 Dothideomycetes genomes: a test case for predicting lifestyles and emergence of pathogens.</title>
        <authorList>
            <person name="Haridas S."/>
            <person name="Albert R."/>
            <person name="Binder M."/>
            <person name="Bloem J."/>
            <person name="Labutti K."/>
            <person name="Salamov A."/>
            <person name="Andreopoulos B."/>
            <person name="Baker S."/>
            <person name="Barry K."/>
            <person name="Bills G."/>
            <person name="Bluhm B."/>
            <person name="Cannon C."/>
            <person name="Castanera R."/>
            <person name="Culley D."/>
            <person name="Daum C."/>
            <person name="Ezra D."/>
            <person name="Gonzalez J."/>
            <person name="Henrissat B."/>
            <person name="Kuo A."/>
            <person name="Liang C."/>
            <person name="Lipzen A."/>
            <person name="Lutzoni F."/>
            <person name="Magnuson J."/>
            <person name="Mondo S."/>
            <person name="Nolan M."/>
            <person name="Ohm R."/>
            <person name="Pangilinan J."/>
            <person name="Park H.-J."/>
            <person name="Ramirez L."/>
            <person name="Alfaro M."/>
            <person name="Sun H."/>
            <person name="Tritt A."/>
            <person name="Yoshinaga Y."/>
            <person name="Zwiers L.-H."/>
            <person name="Turgeon B."/>
            <person name="Goodwin S."/>
            <person name="Spatafora J."/>
            <person name="Crous P."/>
            <person name="Grigoriev I."/>
        </authorList>
    </citation>
    <scope>NUCLEOTIDE SEQUENCE</scope>
    <source>
        <strain evidence="9">CBS 279.74</strain>
    </source>
</reference>
<organism evidence="9 10">
    <name type="scientific">Pleomassaria siparia CBS 279.74</name>
    <dbReference type="NCBI Taxonomy" id="1314801"/>
    <lineage>
        <taxon>Eukaryota</taxon>
        <taxon>Fungi</taxon>
        <taxon>Dikarya</taxon>
        <taxon>Ascomycota</taxon>
        <taxon>Pezizomycotina</taxon>
        <taxon>Dothideomycetes</taxon>
        <taxon>Pleosporomycetidae</taxon>
        <taxon>Pleosporales</taxon>
        <taxon>Pleomassariaceae</taxon>
        <taxon>Pleomassaria</taxon>
    </lineage>
</organism>
<evidence type="ECO:0000256" key="1">
    <source>
        <dbReference type="ARBA" id="ARBA00023125"/>
    </source>
</evidence>
<dbReference type="InterPro" id="IPR001356">
    <property type="entry name" value="HD"/>
</dbReference>
<dbReference type="GO" id="GO:0008270">
    <property type="term" value="F:zinc ion binding"/>
    <property type="evidence" value="ECO:0007669"/>
    <property type="project" value="UniProtKB-KW"/>
</dbReference>
<dbReference type="InterPro" id="IPR008422">
    <property type="entry name" value="KN_HD"/>
</dbReference>
<dbReference type="CDD" id="cd00086">
    <property type="entry name" value="homeodomain"/>
    <property type="match status" value="1"/>
</dbReference>
<feature type="compositionally biased region" description="Basic and acidic residues" evidence="6">
    <location>
        <begin position="273"/>
        <end position="288"/>
    </location>
</feature>
<dbReference type="InterPro" id="IPR009057">
    <property type="entry name" value="Homeodomain-like_sf"/>
</dbReference>
<keyword evidence="4" id="KW-0862">Zinc</keyword>
<evidence type="ECO:0000313" key="10">
    <source>
        <dbReference type="Proteomes" id="UP000799428"/>
    </source>
</evidence>
<dbReference type="PROSITE" id="PS50071">
    <property type="entry name" value="HOMEOBOX_2"/>
    <property type="match status" value="1"/>
</dbReference>
<dbReference type="SMART" id="SM00355">
    <property type="entry name" value="ZnF_C2H2"/>
    <property type="match status" value="3"/>
</dbReference>
<feature type="domain" description="Homeobox" evidence="7">
    <location>
        <begin position="187"/>
        <end position="250"/>
    </location>
</feature>
<evidence type="ECO:0000259" key="8">
    <source>
        <dbReference type="PROSITE" id="PS50157"/>
    </source>
</evidence>
<feature type="DNA-binding region" description="Homeobox" evidence="5">
    <location>
        <begin position="189"/>
        <end position="251"/>
    </location>
</feature>
<dbReference type="EMBL" id="MU005782">
    <property type="protein sequence ID" value="KAF2704399.1"/>
    <property type="molecule type" value="Genomic_DNA"/>
</dbReference>
<dbReference type="GO" id="GO:0003677">
    <property type="term" value="F:DNA binding"/>
    <property type="evidence" value="ECO:0007669"/>
    <property type="project" value="UniProtKB-UniRule"/>
</dbReference>
<keyword evidence="10" id="KW-1185">Reference proteome</keyword>
<dbReference type="GO" id="GO:0005634">
    <property type="term" value="C:nucleus"/>
    <property type="evidence" value="ECO:0007669"/>
    <property type="project" value="UniProtKB-SubCell"/>
</dbReference>
<dbReference type="InterPro" id="IPR050224">
    <property type="entry name" value="TALE_homeobox"/>
</dbReference>
<keyword evidence="4" id="KW-0479">Metal-binding</keyword>
<protein>
    <submittedName>
        <fullName evidence="9">Uncharacterized protein</fullName>
    </submittedName>
</protein>